<comment type="caution">
    <text evidence="11">The sequence shown here is derived from an EMBL/GenBank/DDBJ whole genome shotgun (WGS) entry which is preliminary data.</text>
</comment>
<dbReference type="NCBIfam" id="TIGR00681">
    <property type="entry name" value="kdpC"/>
    <property type="match status" value="1"/>
</dbReference>
<dbReference type="GO" id="GO:0016020">
    <property type="term" value="C:membrane"/>
    <property type="evidence" value="ECO:0007669"/>
    <property type="project" value="InterPro"/>
</dbReference>
<keyword evidence="9" id="KW-0406">Ion transport</keyword>
<protein>
    <submittedName>
        <fullName evidence="11">Potassium-transporting ATPase C chain</fullName>
        <ecNumber evidence="11">3.6.3.12</ecNumber>
    </submittedName>
</protein>
<reference evidence="11" key="1">
    <citation type="submission" date="2016-10" db="EMBL/GenBank/DDBJ databases">
        <title>Sequence of Gallionella enrichment culture.</title>
        <authorList>
            <person name="Poehlein A."/>
            <person name="Muehling M."/>
            <person name="Daniel R."/>
        </authorList>
    </citation>
    <scope>NUCLEOTIDE SEQUENCE</scope>
</reference>
<dbReference type="GO" id="GO:0005524">
    <property type="term" value="F:ATP binding"/>
    <property type="evidence" value="ECO:0007669"/>
    <property type="project" value="UniProtKB-KW"/>
</dbReference>
<dbReference type="AlphaFoldDB" id="A0A1J5PM16"/>
<evidence type="ECO:0000313" key="11">
    <source>
        <dbReference type="EMBL" id="OIQ68612.1"/>
    </source>
</evidence>
<dbReference type="Pfam" id="PF02669">
    <property type="entry name" value="KdpC"/>
    <property type="match status" value="1"/>
</dbReference>
<keyword evidence="5" id="KW-0547">Nucleotide-binding</keyword>
<evidence type="ECO:0000256" key="6">
    <source>
        <dbReference type="ARBA" id="ARBA00022840"/>
    </source>
</evidence>
<evidence type="ECO:0000256" key="5">
    <source>
        <dbReference type="ARBA" id="ARBA00022741"/>
    </source>
</evidence>
<dbReference type="GO" id="GO:0008556">
    <property type="term" value="F:P-type potassium transmembrane transporter activity"/>
    <property type="evidence" value="ECO:0007669"/>
    <property type="project" value="InterPro"/>
</dbReference>
<keyword evidence="10" id="KW-0472">Membrane</keyword>
<dbReference type="EC" id="3.6.3.12" evidence="11"/>
<keyword evidence="2" id="KW-1003">Cell membrane</keyword>
<organism evidence="11">
    <name type="scientific">mine drainage metagenome</name>
    <dbReference type="NCBI Taxonomy" id="410659"/>
    <lineage>
        <taxon>unclassified sequences</taxon>
        <taxon>metagenomes</taxon>
        <taxon>ecological metagenomes</taxon>
    </lineage>
</organism>
<dbReference type="PANTHER" id="PTHR30042">
    <property type="entry name" value="POTASSIUM-TRANSPORTING ATPASE C CHAIN"/>
    <property type="match status" value="1"/>
</dbReference>
<dbReference type="GO" id="GO:0016787">
    <property type="term" value="F:hydrolase activity"/>
    <property type="evidence" value="ECO:0007669"/>
    <property type="project" value="UniProtKB-KW"/>
</dbReference>
<name>A0A1J5PM16_9ZZZZ</name>
<dbReference type="NCBIfam" id="NF001454">
    <property type="entry name" value="PRK00315.1"/>
    <property type="match status" value="1"/>
</dbReference>
<evidence type="ECO:0000256" key="4">
    <source>
        <dbReference type="ARBA" id="ARBA00022692"/>
    </source>
</evidence>
<sequence length="195" mass="20594">MFRIFRPALTLFLALTVLTGLIYPLLVTGLAQVAFPWRANGSVMAVGGKPMGSALIGQASSTPQYFWSRPSATSPYPDNGLASSGSNLGPTNPALLDAVKARIAALRAADPGNTAPIPLSLVTASGSGLDPDISLAAAEYQRDRVARTRHLSPEQVQALIDREARKPWPGVFGEPRVNVLALNLALDKLDATHVD</sequence>
<evidence type="ECO:0000256" key="8">
    <source>
        <dbReference type="ARBA" id="ARBA00022989"/>
    </source>
</evidence>
<keyword evidence="1" id="KW-0813">Transport</keyword>
<dbReference type="EMBL" id="MLJW01005206">
    <property type="protein sequence ID" value="OIQ68612.1"/>
    <property type="molecule type" value="Genomic_DNA"/>
</dbReference>
<dbReference type="PANTHER" id="PTHR30042:SF2">
    <property type="entry name" value="POTASSIUM-TRANSPORTING ATPASE KDPC SUBUNIT"/>
    <property type="match status" value="1"/>
</dbReference>
<evidence type="ECO:0000256" key="2">
    <source>
        <dbReference type="ARBA" id="ARBA00022475"/>
    </source>
</evidence>
<evidence type="ECO:0000256" key="10">
    <source>
        <dbReference type="ARBA" id="ARBA00023136"/>
    </source>
</evidence>
<gene>
    <name evidence="11" type="primary">kdpC_14</name>
    <name evidence="11" type="ORF">GALL_497940</name>
</gene>
<keyword evidence="11" id="KW-0378">Hydrolase</keyword>
<evidence type="ECO:0000256" key="9">
    <source>
        <dbReference type="ARBA" id="ARBA00023065"/>
    </source>
</evidence>
<keyword evidence="3" id="KW-0633">Potassium transport</keyword>
<dbReference type="HAMAP" id="MF_00276">
    <property type="entry name" value="KdpC"/>
    <property type="match status" value="1"/>
</dbReference>
<proteinExistence type="inferred from homology"/>
<evidence type="ECO:0000256" key="3">
    <source>
        <dbReference type="ARBA" id="ARBA00022538"/>
    </source>
</evidence>
<keyword evidence="7" id="KW-0630">Potassium</keyword>
<dbReference type="InterPro" id="IPR003820">
    <property type="entry name" value="KdpC"/>
</dbReference>
<keyword evidence="8" id="KW-1133">Transmembrane helix</keyword>
<accession>A0A1J5PM16</accession>
<keyword evidence="4" id="KW-0812">Transmembrane</keyword>
<dbReference type="PIRSF" id="PIRSF001296">
    <property type="entry name" value="K_ATPase_KdpC"/>
    <property type="match status" value="1"/>
</dbReference>
<evidence type="ECO:0000256" key="7">
    <source>
        <dbReference type="ARBA" id="ARBA00022958"/>
    </source>
</evidence>
<evidence type="ECO:0000256" key="1">
    <source>
        <dbReference type="ARBA" id="ARBA00022448"/>
    </source>
</evidence>
<keyword evidence="6" id="KW-0067">ATP-binding</keyword>